<sequence length="136" mass="15025">MQIEYRILKEITPDEQNAMAELYREVGWIGPGDSAEFIAAGMANSAIAVGAYADGRIIGMGRALSDNVSDAYIQDIAVSPAFRKHGIGGEIVRTIIAELRRRGVDWIALVGEPGTERFYRELGFEAKPDHTFWKLP</sequence>
<dbReference type="GO" id="GO:0008080">
    <property type="term" value="F:N-acetyltransferase activity"/>
    <property type="evidence" value="ECO:0007669"/>
    <property type="project" value="InterPro"/>
</dbReference>
<dbReference type="PANTHER" id="PTHR43626">
    <property type="entry name" value="ACYL-COA N-ACYLTRANSFERASE"/>
    <property type="match status" value="1"/>
</dbReference>
<evidence type="ECO:0000256" key="2">
    <source>
        <dbReference type="ARBA" id="ARBA00023315"/>
    </source>
</evidence>
<dbReference type="Proteomes" id="UP000435649">
    <property type="component" value="Unassembled WGS sequence"/>
</dbReference>
<evidence type="ECO:0000259" key="3">
    <source>
        <dbReference type="PROSITE" id="PS51186"/>
    </source>
</evidence>
<keyword evidence="5" id="KW-1185">Reference proteome</keyword>
<accession>A0A844G0S7</accession>
<name>A0A844G0S7_9BACT</name>
<keyword evidence="1 4" id="KW-0808">Transferase</keyword>
<dbReference type="Gene3D" id="3.40.630.30">
    <property type="match status" value="1"/>
</dbReference>
<dbReference type="InterPro" id="IPR000182">
    <property type="entry name" value="GNAT_dom"/>
</dbReference>
<protein>
    <submittedName>
        <fullName evidence="4">GNAT family N-acetyltransferase</fullName>
    </submittedName>
</protein>
<dbReference type="EMBL" id="VUNS01000003">
    <property type="protein sequence ID" value="MST96271.1"/>
    <property type="molecule type" value="Genomic_DNA"/>
</dbReference>
<dbReference type="InterPro" id="IPR016181">
    <property type="entry name" value="Acyl_CoA_acyltransferase"/>
</dbReference>
<dbReference type="GO" id="GO:0005737">
    <property type="term" value="C:cytoplasm"/>
    <property type="evidence" value="ECO:0007669"/>
    <property type="project" value="TreeGrafter"/>
</dbReference>
<organism evidence="4 5">
    <name type="scientific">Victivallis lenta</name>
    <dbReference type="NCBI Taxonomy" id="2606640"/>
    <lineage>
        <taxon>Bacteria</taxon>
        <taxon>Pseudomonadati</taxon>
        <taxon>Lentisphaerota</taxon>
        <taxon>Lentisphaeria</taxon>
        <taxon>Victivallales</taxon>
        <taxon>Victivallaceae</taxon>
        <taxon>Victivallis</taxon>
    </lineage>
</organism>
<dbReference type="CDD" id="cd04301">
    <property type="entry name" value="NAT_SF"/>
    <property type="match status" value="1"/>
</dbReference>
<proteinExistence type="predicted"/>
<dbReference type="PROSITE" id="PS51186">
    <property type="entry name" value="GNAT"/>
    <property type="match status" value="1"/>
</dbReference>
<feature type="domain" description="N-acetyltransferase" evidence="3">
    <location>
        <begin position="6"/>
        <end position="136"/>
    </location>
</feature>
<dbReference type="InterPro" id="IPR045039">
    <property type="entry name" value="NSI-like"/>
</dbReference>
<gene>
    <name evidence="4" type="ORF">FYJ85_04315</name>
</gene>
<dbReference type="SUPFAM" id="SSF55729">
    <property type="entry name" value="Acyl-CoA N-acyltransferases (Nat)"/>
    <property type="match status" value="1"/>
</dbReference>
<comment type="caution">
    <text evidence="4">The sequence shown here is derived from an EMBL/GenBank/DDBJ whole genome shotgun (WGS) entry which is preliminary data.</text>
</comment>
<evidence type="ECO:0000313" key="5">
    <source>
        <dbReference type="Proteomes" id="UP000435649"/>
    </source>
</evidence>
<dbReference type="RefSeq" id="WP_106053926.1">
    <property type="nucleotide sequence ID" value="NZ_CALXOB010000006.1"/>
</dbReference>
<evidence type="ECO:0000313" key="4">
    <source>
        <dbReference type="EMBL" id="MST96271.1"/>
    </source>
</evidence>
<keyword evidence="2" id="KW-0012">Acyltransferase</keyword>
<dbReference type="AlphaFoldDB" id="A0A844G0S7"/>
<reference evidence="4 5" key="1">
    <citation type="submission" date="2019-08" db="EMBL/GenBank/DDBJ databases">
        <title>In-depth cultivation of the pig gut microbiome towards novel bacterial diversity and tailored functional studies.</title>
        <authorList>
            <person name="Wylensek D."/>
            <person name="Hitch T.C.A."/>
            <person name="Clavel T."/>
        </authorList>
    </citation>
    <scope>NUCLEOTIDE SEQUENCE [LARGE SCALE GENOMIC DNA]</scope>
    <source>
        <strain evidence="4 5">BBE-744-WT-12</strain>
    </source>
</reference>
<evidence type="ECO:0000256" key="1">
    <source>
        <dbReference type="ARBA" id="ARBA00022679"/>
    </source>
</evidence>
<dbReference type="PANTHER" id="PTHR43626:SF4">
    <property type="entry name" value="GCN5-RELATED N-ACETYLTRANSFERASE 2, CHLOROPLASTIC"/>
    <property type="match status" value="1"/>
</dbReference>
<dbReference type="Pfam" id="PF00583">
    <property type="entry name" value="Acetyltransf_1"/>
    <property type="match status" value="1"/>
</dbReference>